<evidence type="ECO:0000313" key="2">
    <source>
        <dbReference type="EMBL" id="ACB75600.1"/>
    </source>
</evidence>
<feature type="transmembrane region" description="Helical" evidence="1">
    <location>
        <begin position="449"/>
        <end position="466"/>
    </location>
</feature>
<feature type="transmembrane region" description="Helical" evidence="1">
    <location>
        <begin position="425"/>
        <end position="443"/>
    </location>
</feature>
<accession>B1ZQJ1</accession>
<keyword evidence="3" id="KW-1185">Reference proteome</keyword>
<feature type="transmembrane region" description="Helical" evidence="1">
    <location>
        <begin position="234"/>
        <end position="257"/>
    </location>
</feature>
<dbReference type="RefSeq" id="WP_012375137.1">
    <property type="nucleotide sequence ID" value="NC_010571.1"/>
</dbReference>
<gene>
    <name evidence="2" type="ordered locus">Oter_2318</name>
</gene>
<dbReference type="KEGG" id="ote:Oter_2318"/>
<feature type="transmembrane region" description="Helical" evidence="1">
    <location>
        <begin position="337"/>
        <end position="355"/>
    </location>
</feature>
<feature type="transmembrane region" description="Helical" evidence="1">
    <location>
        <begin position="394"/>
        <end position="413"/>
    </location>
</feature>
<feature type="transmembrane region" description="Helical" evidence="1">
    <location>
        <begin position="138"/>
        <end position="158"/>
    </location>
</feature>
<name>B1ZQJ1_OPITP</name>
<dbReference type="eggNOG" id="COG5187">
    <property type="taxonomic scope" value="Bacteria"/>
</dbReference>
<dbReference type="AlphaFoldDB" id="B1ZQJ1"/>
<dbReference type="STRING" id="452637.Oter_2318"/>
<feature type="transmembrane region" description="Helical" evidence="1">
    <location>
        <begin position="193"/>
        <end position="214"/>
    </location>
</feature>
<keyword evidence="1" id="KW-1133">Transmembrane helix</keyword>
<dbReference type="OrthoDB" id="186957at2"/>
<feature type="transmembrane region" description="Helical" evidence="1">
    <location>
        <begin position="269"/>
        <end position="286"/>
    </location>
</feature>
<feature type="transmembrane region" description="Helical" evidence="1">
    <location>
        <begin position="164"/>
        <end position="186"/>
    </location>
</feature>
<proteinExistence type="predicted"/>
<keyword evidence="1" id="KW-0472">Membrane</keyword>
<sequence length="814" mass="87449">MSLRFRPISLLWTIVPVCAVGFLLWLNAVRIERVQHVSAQPDWSVDIPAEDASSPTGYAGGTRRHIVPGPNQPSYDWIAQTQQMLASHSWRLHRVDTDNAPFGCEVHAASPYRWWLALIATMDHWFSGKPLGVSVERAALVADPLLQLLLLITVSLFVGRQLGGFAGAATAAGIAAMFPFATGFLAGAPNSVGLAEACGLWSLLLLLPAVRPGVSSDHASRWWFAAGVAGACSVWIRPLIGVAFVGGVAAGGVIAALLERRSSAPPPPWRAWSAGGAAMILAAFLVEYFPSEMDPARLEVIHPLYGLAWLGAGELLATLAGVSRLGVIKTWSMARKTVAATGAITFVVACAVFASRESGFWNTDPLASQLTGLGDGIAAPGLADWLRRDGLSRAALATLLPAAAILAGLAVTWRRLRADGWTRGVAVLVGGALVTLAVSSIQLRAWMTLDSFLILLLAVLAGSVAVRSVAARLLGGGVLAVVLWPGLLHSLPDRQARGAAELTSTEVRAVIHRDLAHWLALRSDRSGAIALASPELTTALIFHGGLRGIGTLRWENREGFLAAARIASATSMDEALLLLERRAVRYLVAPTWDASLDSYVTLGLNAAPGSPLHEKSLVASLRRWALPPWLRPVPYSLPPIAGYESEAVRVFEVQQQQEPLASSRLAEYFVETEQLELAAGVREKLLRYPANLGALVARAQVERVRNDTAGFERTLEAIARALERGGDRRLPWERRVNLAIVLAQAKHFDPARAQLDRCLAEANATELRTLSTGALFRLLALCKFFKVEIGDPQLRELAHALLPPELRQRLATKG</sequence>
<organism evidence="2 3">
    <name type="scientific">Opitutus terrae (strain DSM 11246 / JCM 15787 / PB90-1)</name>
    <dbReference type="NCBI Taxonomy" id="452637"/>
    <lineage>
        <taxon>Bacteria</taxon>
        <taxon>Pseudomonadati</taxon>
        <taxon>Verrucomicrobiota</taxon>
        <taxon>Opitutia</taxon>
        <taxon>Opitutales</taxon>
        <taxon>Opitutaceae</taxon>
        <taxon>Opitutus</taxon>
    </lineage>
</organism>
<feature type="transmembrane region" description="Helical" evidence="1">
    <location>
        <begin position="6"/>
        <end position="26"/>
    </location>
</feature>
<keyword evidence="1" id="KW-0812">Transmembrane</keyword>
<reference evidence="2 3" key="1">
    <citation type="journal article" date="2011" name="J. Bacteriol.">
        <title>Genome sequence of the verrucomicrobium Opitutus terrae PB90-1, an abundant inhabitant of rice paddy soil ecosystems.</title>
        <authorList>
            <person name="van Passel M.W."/>
            <person name="Kant R."/>
            <person name="Palva A."/>
            <person name="Copeland A."/>
            <person name="Lucas S."/>
            <person name="Lapidus A."/>
            <person name="Glavina del Rio T."/>
            <person name="Pitluck S."/>
            <person name="Goltsman E."/>
            <person name="Clum A."/>
            <person name="Sun H."/>
            <person name="Schmutz J."/>
            <person name="Larimer F.W."/>
            <person name="Land M.L."/>
            <person name="Hauser L."/>
            <person name="Kyrpides N."/>
            <person name="Mikhailova N."/>
            <person name="Richardson P.P."/>
            <person name="Janssen P.H."/>
            <person name="de Vos W.M."/>
            <person name="Smidt H."/>
        </authorList>
    </citation>
    <scope>NUCLEOTIDE SEQUENCE [LARGE SCALE GENOMIC DNA]</scope>
    <source>
        <strain evidence="3">DSM 11246 / JCM 15787 / PB90-1</strain>
    </source>
</reference>
<dbReference type="HOGENOM" id="CLU_350492_0_0_0"/>
<feature type="transmembrane region" description="Helical" evidence="1">
    <location>
        <begin position="306"/>
        <end position="325"/>
    </location>
</feature>
<dbReference type="EMBL" id="CP001032">
    <property type="protein sequence ID" value="ACB75600.1"/>
    <property type="molecule type" value="Genomic_DNA"/>
</dbReference>
<dbReference type="Proteomes" id="UP000007013">
    <property type="component" value="Chromosome"/>
</dbReference>
<evidence type="ECO:0000256" key="1">
    <source>
        <dbReference type="SAM" id="Phobius"/>
    </source>
</evidence>
<evidence type="ECO:0000313" key="3">
    <source>
        <dbReference type="Proteomes" id="UP000007013"/>
    </source>
</evidence>
<feature type="transmembrane region" description="Helical" evidence="1">
    <location>
        <begin position="473"/>
        <end position="491"/>
    </location>
</feature>
<protein>
    <submittedName>
        <fullName evidence="2">Uncharacterized protein</fullName>
    </submittedName>
</protein>